<proteinExistence type="predicted"/>
<protein>
    <submittedName>
        <fullName evidence="2">Uncharacterized protein</fullName>
    </submittedName>
</protein>
<keyword evidence="3" id="KW-1185">Reference proteome</keyword>
<sequence>MGARLRGSVRRAAGRRHPACAMAGRLTGAGRLSVAELRQPCDRGVLPASHLAAIRSAGSWSPDVTGPFNRYASESGNRRNAVTENKTRYEHGATKYPPKKFADASDHFPRRRPVTRSLPAAWA</sequence>
<accession>A0A1R3VJD4</accession>
<evidence type="ECO:0000313" key="3">
    <source>
        <dbReference type="Proteomes" id="UP000188388"/>
    </source>
</evidence>
<organism evidence="2 3">
    <name type="scientific">Mesorhizobium prunaredense</name>
    <dbReference type="NCBI Taxonomy" id="1631249"/>
    <lineage>
        <taxon>Bacteria</taxon>
        <taxon>Pseudomonadati</taxon>
        <taxon>Pseudomonadota</taxon>
        <taxon>Alphaproteobacteria</taxon>
        <taxon>Hyphomicrobiales</taxon>
        <taxon>Phyllobacteriaceae</taxon>
        <taxon>Mesorhizobium</taxon>
    </lineage>
</organism>
<gene>
    <name evidence="2" type="ORF">BQ8794_60295</name>
</gene>
<evidence type="ECO:0000256" key="1">
    <source>
        <dbReference type="SAM" id="MobiDB-lite"/>
    </source>
</evidence>
<dbReference type="EMBL" id="FTPD01000056">
    <property type="protein sequence ID" value="SIT58986.1"/>
    <property type="molecule type" value="Genomic_DNA"/>
</dbReference>
<feature type="region of interest" description="Disordered" evidence="1">
    <location>
        <begin position="71"/>
        <end position="123"/>
    </location>
</feature>
<dbReference type="Proteomes" id="UP000188388">
    <property type="component" value="Unassembled WGS sequence"/>
</dbReference>
<evidence type="ECO:0000313" key="2">
    <source>
        <dbReference type="EMBL" id="SIT58986.1"/>
    </source>
</evidence>
<feature type="compositionally biased region" description="Polar residues" evidence="1">
    <location>
        <begin position="72"/>
        <end position="84"/>
    </location>
</feature>
<dbReference type="AlphaFoldDB" id="A0A1R3VJD4"/>
<reference evidence="3" key="1">
    <citation type="submission" date="2017-01" db="EMBL/GenBank/DDBJ databases">
        <authorList>
            <person name="Brunel B."/>
        </authorList>
    </citation>
    <scope>NUCLEOTIDE SEQUENCE [LARGE SCALE GENOMIC DNA]</scope>
</reference>
<dbReference type="STRING" id="1631249.BQ8794_60295"/>
<name>A0A1R3VJD4_9HYPH</name>